<accession>A0AAW1YN20</accession>
<evidence type="ECO:0000313" key="7">
    <source>
        <dbReference type="Proteomes" id="UP001457282"/>
    </source>
</evidence>
<evidence type="ECO:0000313" key="6">
    <source>
        <dbReference type="EMBL" id="KAK9950100.1"/>
    </source>
</evidence>
<evidence type="ECO:0000256" key="1">
    <source>
        <dbReference type="ARBA" id="ARBA00002668"/>
    </source>
</evidence>
<evidence type="ECO:0000256" key="3">
    <source>
        <dbReference type="ARBA" id="ARBA00022786"/>
    </source>
</evidence>
<name>A0AAW1YN20_RUBAR</name>
<keyword evidence="7" id="KW-1185">Reference proteome</keyword>
<comment type="caution">
    <text evidence="6">The sequence shown here is derived from an EMBL/GenBank/DDBJ whole genome shotgun (WGS) entry which is preliminary data.</text>
</comment>
<feature type="compositionally biased region" description="Basic residues" evidence="4">
    <location>
        <begin position="7"/>
        <end position="21"/>
    </location>
</feature>
<feature type="compositionally biased region" description="Polar residues" evidence="4">
    <location>
        <begin position="52"/>
        <end position="64"/>
    </location>
</feature>
<evidence type="ECO:0000256" key="2">
    <source>
        <dbReference type="ARBA" id="ARBA00004906"/>
    </source>
</evidence>
<feature type="domain" description="At3g05675-like ankyrin-like" evidence="5">
    <location>
        <begin position="296"/>
        <end position="539"/>
    </location>
</feature>
<gene>
    <name evidence="6" type="ORF">M0R45_005602</name>
</gene>
<dbReference type="AlphaFoldDB" id="A0AAW1YN20"/>
<evidence type="ECO:0000256" key="4">
    <source>
        <dbReference type="SAM" id="MobiDB-lite"/>
    </source>
</evidence>
<dbReference type="PANTHER" id="PTHR31060">
    <property type="entry name" value="OSJNBA0011J08.25 PROTEIN-RELATED"/>
    <property type="match status" value="1"/>
</dbReference>
<reference evidence="6 7" key="1">
    <citation type="journal article" date="2023" name="G3 (Bethesda)">
        <title>A chromosome-length genome assembly and annotation of blackberry (Rubus argutus, cv. 'Hillquist').</title>
        <authorList>
            <person name="Bruna T."/>
            <person name="Aryal R."/>
            <person name="Dudchenko O."/>
            <person name="Sargent D.J."/>
            <person name="Mead D."/>
            <person name="Buti M."/>
            <person name="Cavallini A."/>
            <person name="Hytonen T."/>
            <person name="Andres J."/>
            <person name="Pham M."/>
            <person name="Weisz D."/>
            <person name="Mascagni F."/>
            <person name="Usai G."/>
            <person name="Natali L."/>
            <person name="Bassil N."/>
            <person name="Fernandez G.E."/>
            <person name="Lomsadze A."/>
            <person name="Armour M."/>
            <person name="Olukolu B."/>
            <person name="Poorten T."/>
            <person name="Britton C."/>
            <person name="Davik J."/>
            <person name="Ashrafi H."/>
            <person name="Aiden E.L."/>
            <person name="Borodovsky M."/>
            <person name="Worthington M."/>
        </authorList>
    </citation>
    <scope>NUCLEOTIDE SEQUENCE [LARGE SCALE GENOMIC DNA]</scope>
    <source>
        <strain evidence="6">PI 553951</strain>
    </source>
</reference>
<dbReference type="InterPro" id="IPR038920">
    <property type="entry name" value="At3g05675-like"/>
</dbReference>
<dbReference type="EMBL" id="JBEDUW010000001">
    <property type="protein sequence ID" value="KAK9950100.1"/>
    <property type="molecule type" value="Genomic_DNA"/>
</dbReference>
<proteinExistence type="predicted"/>
<feature type="region of interest" description="Disordered" evidence="4">
    <location>
        <begin position="1"/>
        <end position="107"/>
    </location>
</feature>
<evidence type="ECO:0000259" key="5">
    <source>
        <dbReference type="Pfam" id="PF25553"/>
    </source>
</evidence>
<organism evidence="6 7">
    <name type="scientific">Rubus argutus</name>
    <name type="common">Southern blackberry</name>
    <dbReference type="NCBI Taxonomy" id="59490"/>
    <lineage>
        <taxon>Eukaryota</taxon>
        <taxon>Viridiplantae</taxon>
        <taxon>Streptophyta</taxon>
        <taxon>Embryophyta</taxon>
        <taxon>Tracheophyta</taxon>
        <taxon>Spermatophyta</taxon>
        <taxon>Magnoliopsida</taxon>
        <taxon>eudicotyledons</taxon>
        <taxon>Gunneridae</taxon>
        <taxon>Pentapetalae</taxon>
        <taxon>rosids</taxon>
        <taxon>fabids</taxon>
        <taxon>Rosales</taxon>
        <taxon>Rosaceae</taxon>
        <taxon>Rosoideae</taxon>
        <taxon>Rosoideae incertae sedis</taxon>
        <taxon>Rubus</taxon>
    </lineage>
</organism>
<dbReference type="Pfam" id="PF25553">
    <property type="entry name" value="BTB-POZ_ANK-like"/>
    <property type="match status" value="1"/>
</dbReference>
<keyword evidence="3" id="KW-0833">Ubl conjugation pathway</keyword>
<feature type="compositionally biased region" description="Low complexity" evidence="4">
    <location>
        <begin position="87"/>
        <end position="97"/>
    </location>
</feature>
<comment type="function">
    <text evidence="1">May act as a substrate-specific adapter of an E3 ubiquitin-protein ligase complex (CUL3-RBX1-BTB) which mediates the ubiquitination and subsequent proteasomal degradation of target proteins.</text>
</comment>
<sequence>MEDISRRKLTSRSRSRSRRRSWCCSFTVPPASPDSLSNPHSKPLHKLDPFSKPTSNSVPNSPLSAKSGLSLVGRIDPRRILSPGRVSPIDSSPLPDSIQERAPAPSPPAVVVVEMRSQSFRAPPTEKLQLKPDTASSSESNLFDVRLNLRGKRGGGLALELNSEVLSSNSELFAGLITQYRKGAVGGGSSGSKMCRIEVPDVENLSVFREAIELMFEDDDITKRLFRIGVYRVIDVLEVSAGIMFTKGVLSCLKYLEAVPWTEEEEEKLRSLFTRFKFDDATTRDILARLYLNDSVDSQQNLSRQLVSSITTCTDVNARNELKLLVKGLLCRSSVYEKDHHDLNKEDIYGVCRSCLSALVSLFEEATGNISHEKPVKETGKSMIERVSRQVDNINWLLEILLDRQMAEEFVDIWAEQGELLKMHGHTSPMVRYELSRVSAILFIAMGTRKLQCRSESRSGILQAWFGPMLLDFGWLQRCRKGLDIKGLEEALGQTLLTLPLKQQYMLFMEWFRYFSKHSTDCPNLSKAFQIWWRRSFLRGSESYSIESR</sequence>
<dbReference type="Proteomes" id="UP001457282">
    <property type="component" value="Unassembled WGS sequence"/>
</dbReference>
<dbReference type="PANTHER" id="PTHR31060:SF33">
    <property type="entry name" value="OS04G0278000 PROTEIN"/>
    <property type="match status" value="1"/>
</dbReference>
<dbReference type="InterPro" id="IPR058039">
    <property type="entry name" value="At3g05675-like_ankyrin"/>
</dbReference>
<protein>
    <recommendedName>
        <fullName evidence="5">At3g05675-like ankyrin-like domain-containing protein</fullName>
    </recommendedName>
</protein>
<comment type="pathway">
    <text evidence="2">Protein modification; protein ubiquitination.</text>
</comment>